<dbReference type="Gene3D" id="2.150.10.10">
    <property type="entry name" value="Serralysin-like metalloprotease, C-terminal"/>
    <property type="match status" value="9"/>
</dbReference>
<dbReference type="Proteomes" id="UP000481421">
    <property type="component" value="Unassembled WGS sequence"/>
</dbReference>
<protein>
    <recommendedName>
        <fullName evidence="5">Calcium-binding protein</fullName>
    </recommendedName>
</protein>
<dbReference type="InterPro" id="IPR025975">
    <property type="entry name" value="Polysacc_lyase"/>
</dbReference>
<dbReference type="InterPro" id="IPR001343">
    <property type="entry name" value="Hemolysn_Ca-bd"/>
</dbReference>
<dbReference type="PROSITE" id="PS00330">
    <property type="entry name" value="HEMOLYSIN_CALCIUM"/>
    <property type="match status" value="9"/>
</dbReference>
<dbReference type="PRINTS" id="PR00313">
    <property type="entry name" value="CABNDNGRPT"/>
</dbReference>
<dbReference type="InterPro" id="IPR050557">
    <property type="entry name" value="RTX_toxin/Mannuronan_C5-epim"/>
</dbReference>
<evidence type="ECO:0000256" key="1">
    <source>
        <dbReference type="ARBA" id="ARBA00004613"/>
    </source>
</evidence>
<proteinExistence type="predicted"/>
<dbReference type="Gene3D" id="2.60.120.200">
    <property type="match status" value="1"/>
</dbReference>
<gene>
    <name evidence="3" type="ORF">G3572_10350</name>
</gene>
<dbReference type="InterPro" id="IPR011049">
    <property type="entry name" value="Serralysin-like_metalloprot_C"/>
</dbReference>
<keyword evidence="2" id="KW-0964">Secreted</keyword>
<dbReference type="GO" id="GO:0005576">
    <property type="term" value="C:extracellular region"/>
    <property type="evidence" value="ECO:0007669"/>
    <property type="project" value="UniProtKB-SubCell"/>
</dbReference>
<evidence type="ECO:0000256" key="2">
    <source>
        <dbReference type="ARBA" id="ARBA00022525"/>
    </source>
</evidence>
<evidence type="ECO:0008006" key="5">
    <source>
        <dbReference type="Google" id="ProtNLM"/>
    </source>
</evidence>
<evidence type="ECO:0000313" key="3">
    <source>
        <dbReference type="EMBL" id="NEX46606.1"/>
    </source>
</evidence>
<sequence length="1442" mass="150069">MSFLTQGTYFYKTAEQPWSASTQGDGTYRFEVRGNDYYRSPTSPAAEQDSVQGKNRSEIVTLQKLQEGRAFVFDFDFMVEQGAANTADWLLLAQLHQTEDTNPDGSIRDAAASPPLALQLRGERLEIVGRTDPNPVTGVSPPNIQMFLDTNPITRGKFYNIRFEMVFDDAVGGRGLLRVFLDGTQIVDYRGPLGYNDAVGPYAQFGVYRANAPEALAAQFRNLSLTSPETARPLNGTSGNDFLQADPVGFLENESLNGFDGDDTLDGGYGADTMNGGRGNDTYIVNHLLDVVNERLNGVDQGGHDRVQSYLSWTLGQDIEDLTLWSEADLNGTGNAKNNVIRGNTGNNVLRGLGGNDRVLGDSGNDTLFGGDADDTLLGGSGNDLLYGDAGNDRLFGEDGDDVLYGAAGNDSLDGGGGNDTLVGGDGDDDYTIGLSTDLVIERQGGGRDTIRTSVSYDPGAANDIEVIGTTNQGGTGAINLWGTDLANEIRGNHGRNSLFGRAGNDLVFGLDGDDVLQGDGGDDTLFGGLGNDRLDGGLGNDLLYGGDGNDLLRGAGGNDTLEGGTGASTLEGGAGDDQYRVNSTASVVRELAGHGIDVVRSSVSLDLGADNEIEFLSTTDQNATSAIHLSGDNSANEIRGNNGGNRLAGLDGDDRLFGYGCHDTLEGGLGNDSLLGGNGNDKLYGGMGNDTLFGEAGNDTLLGGEGHDNLIGGSGANLMVGEAGNDTLRAGTGDDRLYGGLGNDSLVGNASGNDALFGEAGDDVLRAGGGRDTLDGGIGNDLLYAAATATVIYGGAGQDTIFGGGAADIMSGGAEDDIYYVSHSATRVIEAAGGGYDTVRTSVSFALEAVAEVEMLRVNDQASTGAVDLTGSNFNTELRGNNGNNRLDGRGGDNVLRGFLGDDTYVVRSLGDRVVEAADEGTDTILTTVSFTLGGTVFVERLFALDNAGTAALALSGNHLANDIRGNAGDNRLSGGEGNDTLTAGLGNDSIFGGNGIDRAVFGVASTAVNAVSAATSLQLTSSEGTDLVSNDVEFFVFTDRTLTYAEASLLRAQPLPPVSHVVEPGLTINGSPAADRLSGLGGNDWITPGTGSDTIDGGGGRDMLSFVNLPDTPGRTNIQYRLDLDLTAGRATTSGPDIYELSNIERVTGTVFSDRMKGSADSDELRGLGDYDWFVATTGADTYDGGTGADMVSYVDWLHIGPNESTDPLSSNGRPPAGAFVAGVVVDLANTANNTNLASGHRFISIERITGTSFVDVFWGDGQENDFRGLGGYDWFVGSSGGRERYFGGDGNDTVTYFYASEGIAASLSNGTRVNGQETGFGTAGDAARDLYVEIENLVGTNHNDQITGNSGRNILMGLGGDDLIFGGAGIDFLHGGTGNDVIDGGAGSDYAIFTGRHDEYTLVKTSSTSVTVRGPDGIDSLVNVEYFRFDDTELNIWGL</sequence>
<dbReference type="InterPro" id="IPR018511">
    <property type="entry name" value="Hemolysin-typ_Ca-bd_CS"/>
</dbReference>
<dbReference type="PANTHER" id="PTHR38340:SF1">
    <property type="entry name" value="S-LAYER PROTEIN"/>
    <property type="match status" value="1"/>
</dbReference>
<dbReference type="RefSeq" id="WP_164611481.1">
    <property type="nucleotide sequence ID" value="NZ_JAAIKE010000003.1"/>
</dbReference>
<reference evidence="3 4" key="1">
    <citation type="submission" date="2020-02" db="EMBL/GenBank/DDBJ databases">
        <title>Rhodobacter algicola sp. nov., isolated from microalga culture.</title>
        <authorList>
            <person name="Park C.-Y."/>
        </authorList>
    </citation>
    <scope>NUCLEOTIDE SEQUENCE [LARGE SCALE GENOMIC DNA]</scope>
    <source>
        <strain evidence="3 4">ETT8</strain>
    </source>
</reference>
<comment type="caution">
    <text evidence="3">The sequence shown here is derived from an EMBL/GenBank/DDBJ whole genome shotgun (WGS) entry which is preliminary data.</text>
</comment>
<keyword evidence="4" id="KW-1185">Reference proteome</keyword>
<organism evidence="3 4">
    <name type="scientific">Pseudotabrizicola algicola</name>
    <dbReference type="NCBI Taxonomy" id="2709381"/>
    <lineage>
        <taxon>Bacteria</taxon>
        <taxon>Pseudomonadati</taxon>
        <taxon>Pseudomonadota</taxon>
        <taxon>Alphaproteobacteria</taxon>
        <taxon>Rhodobacterales</taxon>
        <taxon>Paracoccaceae</taxon>
        <taxon>Pseudotabrizicola</taxon>
    </lineage>
</organism>
<accession>A0A6B3RN20</accession>
<dbReference type="PANTHER" id="PTHR38340">
    <property type="entry name" value="S-LAYER PROTEIN"/>
    <property type="match status" value="1"/>
</dbReference>
<name>A0A6B3RN20_9RHOB</name>
<evidence type="ECO:0000313" key="4">
    <source>
        <dbReference type="Proteomes" id="UP000481421"/>
    </source>
</evidence>
<dbReference type="Pfam" id="PF14099">
    <property type="entry name" value="Polysacc_lyase"/>
    <property type="match status" value="1"/>
</dbReference>
<comment type="subcellular location">
    <subcellularLocation>
        <location evidence="1">Secreted</location>
    </subcellularLocation>
</comment>
<dbReference type="Pfam" id="PF00353">
    <property type="entry name" value="HemolysinCabind"/>
    <property type="match status" value="17"/>
</dbReference>
<dbReference type="SUPFAM" id="SSF51120">
    <property type="entry name" value="beta-Roll"/>
    <property type="match status" value="8"/>
</dbReference>
<dbReference type="GO" id="GO:0005509">
    <property type="term" value="F:calcium ion binding"/>
    <property type="evidence" value="ECO:0007669"/>
    <property type="project" value="InterPro"/>
</dbReference>
<dbReference type="EMBL" id="JAAIKE010000003">
    <property type="protein sequence ID" value="NEX46606.1"/>
    <property type="molecule type" value="Genomic_DNA"/>
</dbReference>